<dbReference type="RefSeq" id="WP_120185641.1">
    <property type="nucleotide sequence ID" value="NZ_RAQM01000006.1"/>
</dbReference>
<comment type="caution">
    <text evidence="1">The sequence shown here is derived from an EMBL/GenBank/DDBJ whole genome shotgun (WGS) entry which is preliminary data.</text>
</comment>
<proteinExistence type="predicted"/>
<dbReference type="Pfam" id="PF10677">
    <property type="entry name" value="DUF2490"/>
    <property type="match status" value="1"/>
</dbReference>
<reference evidence="1 2" key="1">
    <citation type="submission" date="2018-09" db="EMBL/GenBank/DDBJ databases">
        <title>Genomic Encyclopedia of Archaeal and Bacterial Type Strains, Phase II (KMG-II): from individual species to whole genera.</title>
        <authorList>
            <person name="Goeker M."/>
        </authorList>
    </citation>
    <scope>NUCLEOTIDE SEQUENCE [LARGE SCALE GENOMIC DNA]</scope>
    <source>
        <strain evidence="1 2">DSM 16505</strain>
    </source>
</reference>
<organism evidence="1 2">
    <name type="scientific">Tenacibaculum lutimaris</name>
    <dbReference type="NCBI Taxonomy" id="285258"/>
    <lineage>
        <taxon>Bacteria</taxon>
        <taxon>Pseudomonadati</taxon>
        <taxon>Bacteroidota</taxon>
        <taxon>Flavobacteriia</taxon>
        <taxon>Flavobacteriales</taxon>
        <taxon>Flavobacteriaceae</taxon>
        <taxon>Tenacibaculum</taxon>
    </lineage>
</organism>
<protein>
    <submittedName>
        <fullName evidence="1">Uncharacterized protein DUF2490</fullName>
    </submittedName>
</protein>
<sequence>MKKGLVFLVLVLFVVSVNGQTSFTSGWLPKVVVSAKTSSTTKWVNSIEAREVFYEDEFAFSHSLVDVSSIFSIKSDVNKSFNVGYIIRFKDDDIIHRTVQHFNLVQSFDALKLGHRFGFEQFFESGAKPQYRTRYRASLEKALSGDKVDVKEWYVKLSNEYLWQFNEEDLEVRLSPYLGYQLSKKDKLEFGLDYRLGKLLDTPKKNSLWFRTTWYISL</sequence>
<evidence type="ECO:0000313" key="1">
    <source>
        <dbReference type="EMBL" id="RKF04791.1"/>
    </source>
</evidence>
<accession>A0A420E3R7</accession>
<dbReference type="InterPro" id="IPR019619">
    <property type="entry name" value="DUF2490"/>
</dbReference>
<name>A0A420E3R7_9FLAO</name>
<gene>
    <name evidence="1" type="ORF">C8N26_0183</name>
</gene>
<keyword evidence="2" id="KW-1185">Reference proteome</keyword>
<dbReference type="EMBL" id="RAQM01000006">
    <property type="protein sequence ID" value="RKF04791.1"/>
    <property type="molecule type" value="Genomic_DNA"/>
</dbReference>
<evidence type="ECO:0000313" key="2">
    <source>
        <dbReference type="Proteomes" id="UP000285780"/>
    </source>
</evidence>
<dbReference type="Proteomes" id="UP000285780">
    <property type="component" value="Unassembled WGS sequence"/>
</dbReference>
<dbReference type="AlphaFoldDB" id="A0A420E3R7"/>